<dbReference type="InterPro" id="IPR014340">
    <property type="entry name" value="LptA"/>
</dbReference>
<gene>
    <name evidence="4 6" type="primary">lptA</name>
    <name evidence="6" type="ORF">DBV39_13160</name>
</gene>
<feature type="signal peptide" evidence="4">
    <location>
        <begin position="1"/>
        <end position="22"/>
    </location>
</feature>
<dbReference type="GO" id="GO:0009279">
    <property type="term" value="C:cell outer membrane"/>
    <property type="evidence" value="ECO:0007669"/>
    <property type="project" value="TreeGrafter"/>
</dbReference>
<feature type="domain" description="Organic solvent tolerance-like N-terminal" evidence="5">
    <location>
        <begin position="43"/>
        <end position="161"/>
    </location>
</feature>
<evidence type="ECO:0000256" key="3">
    <source>
        <dbReference type="ARBA" id="ARBA00022764"/>
    </source>
</evidence>
<dbReference type="OrthoDB" id="5294855at2"/>
<dbReference type="NCBIfam" id="TIGR03002">
    <property type="entry name" value="outer_YhbN_LptA"/>
    <property type="match status" value="1"/>
</dbReference>
<organism evidence="6 7">
    <name type="scientific">Orrella marina</name>
    <dbReference type="NCBI Taxonomy" id="2163011"/>
    <lineage>
        <taxon>Bacteria</taxon>
        <taxon>Pseudomonadati</taxon>
        <taxon>Pseudomonadota</taxon>
        <taxon>Betaproteobacteria</taxon>
        <taxon>Burkholderiales</taxon>
        <taxon>Alcaligenaceae</taxon>
        <taxon>Orrella</taxon>
    </lineage>
</organism>
<dbReference type="Gene3D" id="2.60.450.10">
    <property type="entry name" value="Lipopolysaccharide (LPS) transport protein A like domain"/>
    <property type="match status" value="1"/>
</dbReference>
<sequence length="212" mass="23022" precursor="true">MKKPLLTAALLLSMSLGGTAFAQTGFLDSATSGDGAQEDPATQILSDTLTYNDTSKTSRFTGNVIMTRGPLTMTADQLDLKEDDEGFQYGTATVAAGKRVYIRQENPAKFEVLVGLGERAEYDGRHETFDLIDRALLVRFICGRPFDTISGERVRYDQKSDTYRAFGGPGSENPQGRVRSIAQPRSKIDAAIEACSKLQASGASIPEVPRMQ</sequence>
<keyword evidence="1 4" id="KW-0813">Transport</keyword>
<evidence type="ECO:0000256" key="4">
    <source>
        <dbReference type="HAMAP-Rule" id="MF_01914"/>
    </source>
</evidence>
<evidence type="ECO:0000256" key="2">
    <source>
        <dbReference type="ARBA" id="ARBA00022729"/>
    </source>
</evidence>
<dbReference type="RefSeq" id="WP_108621920.1">
    <property type="nucleotide sequence ID" value="NZ_CP028901.1"/>
</dbReference>
<dbReference type="KEGG" id="boz:DBV39_13160"/>
<evidence type="ECO:0000259" key="5">
    <source>
        <dbReference type="Pfam" id="PF03968"/>
    </source>
</evidence>
<evidence type="ECO:0000256" key="1">
    <source>
        <dbReference type="ARBA" id="ARBA00022448"/>
    </source>
</evidence>
<comment type="subcellular location">
    <subcellularLocation>
        <location evidence="4">Periplasm</location>
    </subcellularLocation>
</comment>
<keyword evidence="3 4" id="KW-0574">Periplasm</keyword>
<proteinExistence type="inferred from homology"/>
<dbReference type="PANTHER" id="PTHR36504:SF1">
    <property type="entry name" value="LIPOPOLYSACCHARIDE EXPORT SYSTEM PROTEIN LPTA"/>
    <property type="match status" value="1"/>
</dbReference>
<dbReference type="GO" id="GO:0001530">
    <property type="term" value="F:lipopolysaccharide binding"/>
    <property type="evidence" value="ECO:0007669"/>
    <property type="project" value="InterPro"/>
</dbReference>
<dbReference type="AlphaFoldDB" id="A0A2R4XL55"/>
<dbReference type="GO" id="GO:0043165">
    <property type="term" value="P:Gram-negative-bacterium-type cell outer membrane assembly"/>
    <property type="evidence" value="ECO:0007669"/>
    <property type="project" value="UniProtKB-UniRule"/>
</dbReference>
<dbReference type="Pfam" id="PF03968">
    <property type="entry name" value="LptD_N"/>
    <property type="match status" value="1"/>
</dbReference>
<dbReference type="PANTHER" id="PTHR36504">
    <property type="entry name" value="LIPOPOLYSACCHARIDE EXPORT SYSTEM PROTEIN LPTA"/>
    <property type="match status" value="1"/>
</dbReference>
<dbReference type="InterPro" id="IPR052037">
    <property type="entry name" value="LPS_export_LptA"/>
</dbReference>
<keyword evidence="2 4" id="KW-0732">Signal</keyword>
<dbReference type="GO" id="GO:0017089">
    <property type="term" value="F:glycolipid transfer activity"/>
    <property type="evidence" value="ECO:0007669"/>
    <property type="project" value="TreeGrafter"/>
</dbReference>
<evidence type="ECO:0000313" key="7">
    <source>
        <dbReference type="Proteomes" id="UP000244571"/>
    </source>
</evidence>
<dbReference type="GO" id="GO:0015920">
    <property type="term" value="P:lipopolysaccharide transport"/>
    <property type="evidence" value="ECO:0007669"/>
    <property type="project" value="UniProtKB-UniRule"/>
</dbReference>
<evidence type="ECO:0000313" key="6">
    <source>
        <dbReference type="EMBL" id="AWB34504.1"/>
    </source>
</evidence>
<dbReference type="HAMAP" id="MF_01914">
    <property type="entry name" value="LPS_assembly_LptA"/>
    <property type="match status" value="1"/>
</dbReference>
<comment type="function">
    <text evidence="4">Involved in the assembly of lipopolysaccharide (LPS). Required for the translocation of LPS from the inner membrane to the outer membrane.</text>
</comment>
<accession>A0A2R4XL55</accession>
<keyword evidence="7" id="KW-1185">Reference proteome</keyword>
<feature type="chain" id="PRO_5015366210" description="Lipopolysaccharide export system protein LptA" evidence="4">
    <location>
        <begin position="23"/>
        <end position="212"/>
    </location>
</feature>
<dbReference type="GO" id="GO:0030288">
    <property type="term" value="C:outer membrane-bounded periplasmic space"/>
    <property type="evidence" value="ECO:0007669"/>
    <property type="project" value="TreeGrafter"/>
</dbReference>
<comment type="subunit">
    <text evidence="4">Component of the lipopolysaccharide transport and assembly complex.</text>
</comment>
<dbReference type="Proteomes" id="UP000244571">
    <property type="component" value="Chromosome"/>
</dbReference>
<dbReference type="EMBL" id="CP028901">
    <property type="protein sequence ID" value="AWB34504.1"/>
    <property type="molecule type" value="Genomic_DNA"/>
</dbReference>
<reference evidence="6 7" key="1">
    <citation type="submission" date="2018-04" db="EMBL/GenBank/DDBJ databases">
        <title>Bordetella sp. HZ20 isolated from seawater.</title>
        <authorList>
            <person name="Sun C."/>
        </authorList>
    </citation>
    <scope>NUCLEOTIDE SEQUENCE [LARGE SCALE GENOMIC DNA]</scope>
    <source>
        <strain evidence="6 7">HZ20</strain>
    </source>
</reference>
<name>A0A2R4XL55_9BURK</name>
<dbReference type="InterPro" id="IPR005653">
    <property type="entry name" value="OstA-like_N"/>
</dbReference>
<comment type="similarity">
    <text evidence="4">Belongs to the LptA family.</text>
</comment>
<protein>
    <recommendedName>
        <fullName evidence="4">Lipopolysaccharide export system protein LptA</fullName>
    </recommendedName>
</protein>